<dbReference type="KEGG" id="ccac:CcaHIS019_0408870"/>
<accession>A0AA48L504</accession>
<dbReference type="AlphaFoldDB" id="A0AA48L504"/>
<sequence length="507" mass="54430">MLPVDDIIRITLRETDGDVTPEQQAALLTQVQEALQRPETIPAFSNDSRPLTLVRFRALLQDTGYPAEVYLPPNADANDWSQLRERWVGWAVEIPGEQEWVRHAPGELSSALSGLSLEPNHSVIKDKHPTAKGTEYTGALLKVYDDFSPSPASTYAVVGLVSAAPMPTSLDDDEPALAPAIHALTLTPIGNAPRPSSSAVRADLLAYLASAFSPPDEHAAELLLLSLLASPAVRPAGHAPLGTFALNLVRPRPSSDPLHSRLATLAPAAIHIPLTLPLLHAERFRPKSDGASLAPGMLQLAPGTLLLVDEDGLGAGGALSEVALRNLQALRDAVEHQAVNYEYPYMDGVRIECALRAVVSGEGKSLLPCDAVLPVSLTESAEAASEEQLTAFRQYLAEHGGAEHAAALTIPEAVATAIQDLFVEERRAGRGTDDAEGRLKRRMKIARLLALSHPEAELTEALWARALVLDDEIERREAARESERQDRKLGAPNGHSHANGHSQTNGH</sequence>
<dbReference type="GO" id="GO:0005634">
    <property type="term" value="C:nucleus"/>
    <property type="evidence" value="ECO:0007669"/>
    <property type="project" value="UniProtKB-SubCell"/>
</dbReference>
<protein>
    <submittedName>
        <fullName evidence="4">Uncharacterized protein</fullName>
    </submittedName>
</protein>
<dbReference type="GO" id="GO:0006261">
    <property type="term" value="P:DNA-templated DNA replication"/>
    <property type="evidence" value="ECO:0007669"/>
    <property type="project" value="TreeGrafter"/>
</dbReference>
<feature type="compositionally biased region" description="Basic and acidic residues" evidence="3">
    <location>
        <begin position="478"/>
        <end position="489"/>
    </location>
</feature>
<organism evidence="4 5">
    <name type="scientific">Cutaneotrichosporon cavernicola</name>
    <dbReference type="NCBI Taxonomy" id="279322"/>
    <lineage>
        <taxon>Eukaryota</taxon>
        <taxon>Fungi</taxon>
        <taxon>Dikarya</taxon>
        <taxon>Basidiomycota</taxon>
        <taxon>Agaricomycotina</taxon>
        <taxon>Tremellomycetes</taxon>
        <taxon>Trichosporonales</taxon>
        <taxon>Trichosporonaceae</taxon>
        <taxon>Cutaneotrichosporon</taxon>
    </lineage>
</organism>
<evidence type="ECO:0000256" key="2">
    <source>
        <dbReference type="ARBA" id="ARBA00023242"/>
    </source>
</evidence>
<dbReference type="PANTHER" id="PTHR13489">
    <property type="entry name" value="MINI-CHROMOSOME MAINTENANCE COMPLEX-BINDING PROTEIN"/>
    <property type="match status" value="1"/>
</dbReference>
<dbReference type="GeneID" id="85495937"/>
<evidence type="ECO:0000313" key="5">
    <source>
        <dbReference type="Proteomes" id="UP001233271"/>
    </source>
</evidence>
<comment type="subcellular location">
    <subcellularLocation>
        <location evidence="1">Nucleus</location>
    </subcellularLocation>
</comment>
<dbReference type="PANTHER" id="PTHR13489:SF0">
    <property type="entry name" value="MINI-CHROMOSOME MAINTENANCE COMPLEX-BINDING PROTEIN"/>
    <property type="match status" value="1"/>
</dbReference>
<dbReference type="RefSeq" id="XP_060457332.1">
    <property type="nucleotide sequence ID" value="XM_060600771.1"/>
</dbReference>
<dbReference type="EMBL" id="AP028215">
    <property type="protein sequence ID" value="BEI92067.1"/>
    <property type="molecule type" value="Genomic_DNA"/>
</dbReference>
<feature type="region of interest" description="Disordered" evidence="3">
    <location>
        <begin position="478"/>
        <end position="507"/>
    </location>
</feature>
<reference evidence="4" key="1">
    <citation type="journal article" date="2023" name="BMC Genomics">
        <title>Chromosome-level genome assemblies of Cutaneotrichosporon spp. (Trichosporonales, Basidiomycota) reveal imbalanced evolution between nucleotide sequences and chromosome synteny.</title>
        <authorList>
            <person name="Kobayashi Y."/>
            <person name="Kayamori A."/>
            <person name="Aoki K."/>
            <person name="Shiwa Y."/>
            <person name="Matsutani M."/>
            <person name="Fujita N."/>
            <person name="Sugita T."/>
            <person name="Iwasaki W."/>
            <person name="Tanaka N."/>
            <person name="Takashima M."/>
        </authorList>
    </citation>
    <scope>NUCLEOTIDE SEQUENCE</scope>
    <source>
        <strain evidence="4">HIS019</strain>
    </source>
</reference>
<evidence type="ECO:0000256" key="1">
    <source>
        <dbReference type="ARBA" id="ARBA00004123"/>
    </source>
</evidence>
<dbReference type="Proteomes" id="UP001233271">
    <property type="component" value="Chromosome 4"/>
</dbReference>
<keyword evidence="2" id="KW-0539">Nucleus</keyword>
<proteinExistence type="predicted"/>
<dbReference type="GO" id="GO:0003682">
    <property type="term" value="F:chromatin binding"/>
    <property type="evidence" value="ECO:0007669"/>
    <property type="project" value="TreeGrafter"/>
</dbReference>
<dbReference type="Pfam" id="PF09739">
    <property type="entry name" value="MCM_bind"/>
    <property type="match status" value="1"/>
</dbReference>
<keyword evidence="5" id="KW-1185">Reference proteome</keyword>
<evidence type="ECO:0000313" key="4">
    <source>
        <dbReference type="EMBL" id="BEI92067.1"/>
    </source>
</evidence>
<gene>
    <name evidence="4" type="ORF">CcaverHIS019_0408870</name>
</gene>
<name>A0AA48L504_9TREE</name>
<evidence type="ECO:0000256" key="3">
    <source>
        <dbReference type="SAM" id="MobiDB-lite"/>
    </source>
</evidence>
<dbReference type="InterPro" id="IPR019140">
    <property type="entry name" value="MCM_complex-bd"/>
</dbReference>